<accession>A0A382W3G3</accession>
<reference evidence="1" key="1">
    <citation type="submission" date="2018-05" db="EMBL/GenBank/DDBJ databases">
        <authorList>
            <person name="Lanie J.A."/>
            <person name="Ng W.-L."/>
            <person name="Kazmierczak K.M."/>
            <person name="Andrzejewski T.M."/>
            <person name="Davidsen T.M."/>
            <person name="Wayne K.J."/>
            <person name="Tettelin H."/>
            <person name="Glass J.I."/>
            <person name="Rusch D."/>
            <person name="Podicherti R."/>
            <person name="Tsui H.-C.T."/>
            <person name="Winkler M.E."/>
        </authorList>
    </citation>
    <scope>NUCLEOTIDE SEQUENCE</scope>
</reference>
<name>A0A382W3G3_9ZZZZ</name>
<dbReference type="AlphaFoldDB" id="A0A382W3G3"/>
<organism evidence="1">
    <name type="scientific">marine metagenome</name>
    <dbReference type="NCBI Taxonomy" id="408172"/>
    <lineage>
        <taxon>unclassified sequences</taxon>
        <taxon>metagenomes</taxon>
        <taxon>ecological metagenomes</taxon>
    </lineage>
</organism>
<sequence>FKIAKRIDDAKESITINQYGLI</sequence>
<gene>
    <name evidence="1" type="ORF">METZ01_LOCUS406171</name>
</gene>
<feature type="non-terminal residue" evidence="1">
    <location>
        <position position="1"/>
    </location>
</feature>
<protein>
    <submittedName>
        <fullName evidence="1">Uncharacterized protein</fullName>
    </submittedName>
</protein>
<dbReference type="EMBL" id="UINC01156734">
    <property type="protein sequence ID" value="SVD53317.1"/>
    <property type="molecule type" value="Genomic_DNA"/>
</dbReference>
<proteinExistence type="predicted"/>
<evidence type="ECO:0000313" key="1">
    <source>
        <dbReference type="EMBL" id="SVD53317.1"/>
    </source>
</evidence>